<reference evidence="1" key="1">
    <citation type="journal article" date="2021" name="Sci. Adv.">
        <title>The American lobster genome reveals insights on longevity, neural, and immune adaptations.</title>
        <authorList>
            <person name="Polinski J.M."/>
            <person name="Zimin A.V."/>
            <person name="Clark K.F."/>
            <person name="Kohn A.B."/>
            <person name="Sadowski N."/>
            <person name="Timp W."/>
            <person name="Ptitsyn A."/>
            <person name="Khanna P."/>
            <person name="Romanova D.Y."/>
            <person name="Williams P."/>
            <person name="Greenwood S.J."/>
            <person name="Moroz L.L."/>
            <person name="Walt D.R."/>
            <person name="Bodnar A.G."/>
        </authorList>
    </citation>
    <scope>NUCLEOTIDE SEQUENCE</scope>
    <source>
        <strain evidence="1">GMGI-L3</strain>
    </source>
</reference>
<keyword evidence="2" id="KW-1185">Reference proteome</keyword>
<evidence type="ECO:0000313" key="1">
    <source>
        <dbReference type="EMBL" id="KAG7163793.1"/>
    </source>
</evidence>
<gene>
    <name evidence="1" type="ORF">Hamer_G027989</name>
</gene>
<comment type="caution">
    <text evidence="1">The sequence shown here is derived from an EMBL/GenBank/DDBJ whole genome shotgun (WGS) entry which is preliminary data.</text>
</comment>
<evidence type="ECO:0000313" key="2">
    <source>
        <dbReference type="Proteomes" id="UP000747542"/>
    </source>
</evidence>
<accession>A0A8J5MTU8</accession>
<name>A0A8J5MTU8_HOMAM</name>
<proteinExistence type="predicted"/>
<organism evidence="1 2">
    <name type="scientific">Homarus americanus</name>
    <name type="common">American lobster</name>
    <dbReference type="NCBI Taxonomy" id="6706"/>
    <lineage>
        <taxon>Eukaryota</taxon>
        <taxon>Metazoa</taxon>
        <taxon>Ecdysozoa</taxon>
        <taxon>Arthropoda</taxon>
        <taxon>Crustacea</taxon>
        <taxon>Multicrustacea</taxon>
        <taxon>Malacostraca</taxon>
        <taxon>Eumalacostraca</taxon>
        <taxon>Eucarida</taxon>
        <taxon>Decapoda</taxon>
        <taxon>Pleocyemata</taxon>
        <taxon>Astacidea</taxon>
        <taxon>Nephropoidea</taxon>
        <taxon>Nephropidae</taxon>
        <taxon>Homarus</taxon>
    </lineage>
</organism>
<dbReference type="EMBL" id="JAHLQT010026393">
    <property type="protein sequence ID" value="KAG7163793.1"/>
    <property type="molecule type" value="Genomic_DNA"/>
</dbReference>
<sequence>MTRLFAVHVVVIHHHRGVTRRLRVVTASPVSRAPEVVSSRTRDDFLAINVLPVSPQLSLTDALSGAHSSAPPIRKTVPVFNPDMLRHLSILEKNQAIETWLDISGRGTRALYKGRERVTAALSLCRGAGSSLPTEEPFTRICHYDQFETTFPPKILDLLSDADARRHMLDNETPDVFPTLLRSVLNNANVAPQLLQEAYDAFLVPLYISGLPAWLAPRVDPSGTIKTCTAKAQIIWELERADYAFHSLPPPPPVPVTDIAQSRPYVTDRSTSL</sequence>
<dbReference type="Proteomes" id="UP000747542">
    <property type="component" value="Unassembled WGS sequence"/>
</dbReference>
<dbReference type="AlphaFoldDB" id="A0A8J5MTU8"/>
<protein>
    <submittedName>
        <fullName evidence="1">Uncharacterized protein</fullName>
    </submittedName>
</protein>